<dbReference type="GO" id="GO:0006955">
    <property type="term" value="P:immune response"/>
    <property type="evidence" value="ECO:0007669"/>
    <property type="project" value="InterPro"/>
</dbReference>
<reference evidence="8" key="1">
    <citation type="submission" date="2022-03" db="EMBL/GenBank/DDBJ databases">
        <authorList>
            <person name="Alioto T."/>
            <person name="Alioto T."/>
            <person name="Gomez Garrido J."/>
        </authorList>
    </citation>
    <scope>NUCLEOTIDE SEQUENCE</scope>
</reference>
<keyword evidence="5" id="KW-1015">Disulfide bond</keyword>
<evidence type="ECO:0000256" key="3">
    <source>
        <dbReference type="ARBA" id="ARBA00022514"/>
    </source>
</evidence>
<proteinExistence type="inferred from homology"/>
<evidence type="ECO:0000256" key="5">
    <source>
        <dbReference type="ARBA" id="ARBA00023157"/>
    </source>
</evidence>
<dbReference type="InterPro" id="IPR051748">
    <property type="entry name" value="TNF_Ligand_Superfamily"/>
</dbReference>
<evidence type="ECO:0000313" key="8">
    <source>
        <dbReference type="EMBL" id="CAH2272661.1"/>
    </source>
</evidence>
<gene>
    <name evidence="8" type="ORF">PECUL_23A009309</name>
</gene>
<evidence type="ECO:0000313" key="9">
    <source>
        <dbReference type="Proteomes" id="UP001295444"/>
    </source>
</evidence>
<keyword evidence="4" id="KW-0964">Secreted</keyword>
<accession>A0AAD1RJ84</accession>
<dbReference type="GO" id="GO:0005125">
    <property type="term" value="F:cytokine activity"/>
    <property type="evidence" value="ECO:0007669"/>
    <property type="project" value="UniProtKB-KW"/>
</dbReference>
<evidence type="ECO:0000256" key="6">
    <source>
        <dbReference type="ARBA" id="ARBA00023180"/>
    </source>
</evidence>
<dbReference type="PANTHER" id="PTHR15151:SF12">
    <property type="entry name" value="TUMOR NECROSIS FACTOR LIGAND SUPERFAMILY MEMBER 13"/>
    <property type="match status" value="1"/>
</dbReference>
<dbReference type="AlphaFoldDB" id="A0AAD1RJ84"/>
<dbReference type="InterPro" id="IPR006052">
    <property type="entry name" value="TNF_dom"/>
</dbReference>
<feature type="domain" description="THD" evidence="7">
    <location>
        <begin position="1"/>
        <end position="76"/>
    </location>
</feature>
<dbReference type="EMBL" id="OW240914">
    <property type="protein sequence ID" value="CAH2272661.1"/>
    <property type="molecule type" value="Genomic_DNA"/>
</dbReference>
<dbReference type="GO" id="GO:0030890">
    <property type="term" value="P:positive regulation of B cell proliferation"/>
    <property type="evidence" value="ECO:0007669"/>
    <property type="project" value="TreeGrafter"/>
</dbReference>
<comment type="subcellular location">
    <subcellularLocation>
        <location evidence="1">Secreted</location>
    </subcellularLocation>
</comment>
<evidence type="ECO:0000259" key="7">
    <source>
        <dbReference type="PROSITE" id="PS50049"/>
    </source>
</evidence>
<keyword evidence="6" id="KW-0325">Glycoprotein</keyword>
<name>A0AAD1RJ84_PELCU</name>
<evidence type="ECO:0000256" key="2">
    <source>
        <dbReference type="ARBA" id="ARBA00008670"/>
    </source>
</evidence>
<dbReference type="Pfam" id="PF00229">
    <property type="entry name" value="TNF"/>
    <property type="match status" value="1"/>
</dbReference>
<sequence length="76" mass="8455">MGQLVTRRADSDPGIGEILLRCLQSMPSNKTLAYNTCYSAGVFQLEKEDIISLYIPRYNANVDHNGSSTFLGMVRL</sequence>
<protein>
    <submittedName>
        <fullName evidence="8">Tumor necrosis factor ligand superfamily member 13</fullName>
    </submittedName>
</protein>
<dbReference type="Proteomes" id="UP001295444">
    <property type="component" value="Chromosome 03"/>
</dbReference>
<dbReference type="GO" id="GO:0016020">
    <property type="term" value="C:membrane"/>
    <property type="evidence" value="ECO:0007669"/>
    <property type="project" value="InterPro"/>
</dbReference>
<dbReference type="SUPFAM" id="SSF49842">
    <property type="entry name" value="TNF-like"/>
    <property type="match status" value="1"/>
</dbReference>
<organism evidence="8 9">
    <name type="scientific">Pelobates cultripes</name>
    <name type="common">Western spadefoot toad</name>
    <dbReference type="NCBI Taxonomy" id="61616"/>
    <lineage>
        <taxon>Eukaryota</taxon>
        <taxon>Metazoa</taxon>
        <taxon>Chordata</taxon>
        <taxon>Craniata</taxon>
        <taxon>Vertebrata</taxon>
        <taxon>Euteleostomi</taxon>
        <taxon>Amphibia</taxon>
        <taxon>Batrachia</taxon>
        <taxon>Anura</taxon>
        <taxon>Pelobatoidea</taxon>
        <taxon>Pelobatidae</taxon>
        <taxon>Pelobates</taxon>
    </lineage>
</organism>
<evidence type="ECO:0000256" key="4">
    <source>
        <dbReference type="ARBA" id="ARBA00022525"/>
    </source>
</evidence>
<dbReference type="PROSITE" id="PS50049">
    <property type="entry name" value="THD_2"/>
    <property type="match status" value="1"/>
</dbReference>
<dbReference type="GO" id="GO:0005615">
    <property type="term" value="C:extracellular space"/>
    <property type="evidence" value="ECO:0007669"/>
    <property type="project" value="UniProtKB-KW"/>
</dbReference>
<keyword evidence="9" id="KW-1185">Reference proteome</keyword>
<dbReference type="GO" id="GO:0005164">
    <property type="term" value="F:tumor necrosis factor receptor binding"/>
    <property type="evidence" value="ECO:0007669"/>
    <property type="project" value="InterPro"/>
</dbReference>
<dbReference type="PANTHER" id="PTHR15151">
    <property type="entry name" value="PROTEIN EIGER"/>
    <property type="match status" value="1"/>
</dbReference>
<keyword evidence="3" id="KW-0202">Cytokine</keyword>
<dbReference type="Gene3D" id="2.60.120.40">
    <property type="match status" value="1"/>
</dbReference>
<dbReference type="InterPro" id="IPR008983">
    <property type="entry name" value="Tumour_necrosis_fac-like_dom"/>
</dbReference>
<comment type="similarity">
    <text evidence="2">Belongs to the tumor necrosis factor family.</text>
</comment>
<evidence type="ECO:0000256" key="1">
    <source>
        <dbReference type="ARBA" id="ARBA00004613"/>
    </source>
</evidence>